<dbReference type="InterPro" id="IPR001452">
    <property type="entry name" value="SH3_domain"/>
</dbReference>
<dbReference type="PROSITE" id="PS50002">
    <property type="entry name" value="SH3"/>
    <property type="match status" value="1"/>
</dbReference>
<reference evidence="1" key="1">
    <citation type="submission" date="2020-04" db="EMBL/GenBank/DDBJ databases">
        <authorList>
            <person name="Alioto T."/>
            <person name="Alioto T."/>
            <person name="Gomez Garrido J."/>
        </authorList>
    </citation>
    <scope>NUCLEOTIDE SEQUENCE</scope>
    <source>
        <strain evidence="1">A484AB</strain>
    </source>
</reference>
<dbReference type="InterPro" id="IPR036028">
    <property type="entry name" value="SH3-like_dom_sf"/>
</dbReference>
<accession>A0A7D9EG34</accession>
<evidence type="ECO:0000313" key="1">
    <source>
        <dbReference type="EMBL" id="CAB4006464.1"/>
    </source>
</evidence>
<protein>
    <submittedName>
        <fullName evidence="1">Tyrosine- kinase Yes</fullName>
    </submittedName>
</protein>
<dbReference type="SMART" id="SM00326">
    <property type="entry name" value="SH3"/>
    <property type="match status" value="1"/>
</dbReference>
<gene>
    <name evidence="1" type="ORF">PACLA_8A028143</name>
</gene>
<name>A0A7D9EG34_PARCT</name>
<dbReference type="Gene3D" id="2.30.30.40">
    <property type="entry name" value="SH3 Domains"/>
    <property type="match status" value="1"/>
</dbReference>
<dbReference type="PRINTS" id="PR00452">
    <property type="entry name" value="SH3DOMAIN"/>
</dbReference>
<dbReference type="Pfam" id="PF00018">
    <property type="entry name" value="SH3_1"/>
    <property type="match status" value="1"/>
</dbReference>
<keyword evidence="1" id="KW-0418">Kinase</keyword>
<dbReference type="GO" id="GO:0016301">
    <property type="term" value="F:kinase activity"/>
    <property type="evidence" value="ECO:0007669"/>
    <property type="project" value="UniProtKB-KW"/>
</dbReference>
<comment type="caution">
    <text evidence="1">The sequence shown here is derived from an EMBL/GenBank/DDBJ whole genome shotgun (WGS) entry which is preliminary data.</text>
</comment>
<dbReference type="AlphaFoldDB" id="A0A7D9EG34"/>
<organism evidence="1 2">
    <name type="scientific">Paramuricea clavata</name>
    <name type="common">Red gorgonian</name>
    <name type="synonym">Violescent sea-whip</name>
    <dbReference type="NCBI Taxonomy" id="317549"/>
    <lineage>
        <taxon>Eukaryota</taxon>
        <taxon>Metazoa</taxon>
        <taxon>Cnidaria</taxon>
        <taxon>Anthozoa</taxon>
        <taxon>Octocorallia</taxon>
        <taxon>Malacalcyonacea</taxon>
        <taxon>Plexauridae</taxon>
        <taxon>Paramuricea</taxon>
    </lineage>
</organism>
<keyword evidence="1" id="KW-0808">Transferase</keyword>
<dbReference type="SUPFAM" id="SSF50044">
    <property type="entry name" value="SH3-domain"/>
    <property type="match status" value="1"/>
</dbReference>
<keyword evidence="2" id="KW-1185">Reference proteome</keyword>
<dbReference type="Proteomes" id="UP001152795">
    <property type="component" value="Unassembled WGS sequence"/>
</dbReference>
<sequence>MPRKKYSKKETASISSHPTHVVALYDYVPGQSDINVGDTWAIQAPHLDTHLSFLKGETFKVIGDVDWWLYVNSNDGKTGYIPSILTAPLNTDCLNTE</sequence>
<feature type="non-terminal residue" evidence="1">
    <location>
        <position position="97"/>
    </location>
</feature>
<evidence type="ECO:0000313" key="2">
    <source>
        <dbReference type="Proteomes" id="UP001152795"/>
    </source>
</evidence>
<proteinExistence type="predicted"/>
<dbReference type="EMBL" id="CACRXK020005515">
    <property type="protein sequence ID" value="CAB4006464.1"/>
    <property type="molecule type" value="Genomic_DNA"/>
</dbReference>